<dbReference type="GO" id="GO:0003735">
    <property type="term" value="F:structural constituent of ribosome"/>
    <property type="evidence" value="ECO:0007669"/>
    <property type="project" value="TreeGrafter"/>
</dbReference>
<dbReference type="SMART" id="SM00316">
    <property type="entry name" value="S1"/>
    <property type="match status" value="4"/>
</dbReference>
<dbReference type="GO" id="GO:0006412">
    <property type="term" value="P:translation"/>
    <property type="evidence" value="ECO:0007669"/>
    <property type="project" value="TreeGrafter"/>
</dbReference>
<keyword evidence="5" id="KW-0687">Ribonucleoprotein</keyword>
<feature type="region of interest" description="Disordered" evidence="6">
    <location>
        <begin position="345"/>
        <end position="408"/>
    </location>
</feature>
<name>A0AA43UAX8_9LACT</name>
<dbReference type="NCBIfam" id="NF005208">
    <property type="entry name" value="PRK06676.1"/>
    <property type="match status" value="1"/>
</dbReference>
<keyword evidence="4 8" id="KW-0689">Ribosomal protein</keyword>
<dbReference type="PANTHER" id="PTHR10724">
    <property type="entry name" value="30S RIBOSOMAL PROTEIN S1"/>
    <property type="match status" value="1"/>
</dbReference>
<feature type="domain" description="S1 motif" evidence="7">
    <location>
        <begin position="275"/>
        <end position="344"/>
    </location>
</feature>
<dbReference type="PROSITE" id="PS50126">
    <property type="entry name" value="S1"/>
    <property type="match status" value="4"/>
</dbReference>
<comment type="similarity">
    <text evidence="1">Belongs to the bacterial ribosomal protein bS1 family.</text>
</comment>
<feature type="compositionally biased region" description="Polar residues" evidence="6">
    <location>
        <begin position="380"/>
        <end position="390"/>
    </location>
</feature>
<dbReference type="InterPro" id="IPR035104">
    <property type="entry name" value="Ribosomal_protein_S1-like"/>
</dbReference>
<gene>
    <name evidence="8" type="primary">rpsA</name>
    <name evidence="8" type="ORF">Q4F26_00805</name>
</gene>
<keyword evidence="3" id="KW-0694">RNA-binding</keyword>
<organism evidence="8 9">
    <name type="scientific">Atopococcus tabaci</name>
    <dbReference type="NCBI Taxonomy" id="269774"/>
    <lineage>
        <taxon>Bacteria</taxon>
        <taxon>Bacillati</taxon>
        <taxon>Bacillota</taxon>
        <taxon>Bacilli</taxon>
        <taxon>Lactobacillales</taxon>
        <taxon>Carnobacteriaceae</taxon>
        <taxon>Atopococcus</taxon>
    </lineage>
</organism>
<dbReference type="Gene3D" id="2.40.50.140">
    <property type="entry name" value="Nucleic acid-binding proteins"/>
    <property type="match status" value="4"/>
</dbReference>
<evidence type="ECO:0000256" key="2">
    <source>
        <dbReference type="ARBA" id="ARBA00022737"/>
    </source>
</evidence>
<evidence type="ECO:0000256" key="4">
    <source>
        <dbReference type="ARBA" id="ARBA00022980"/>
    </source>
</evidence>
<protein>
    <submittedName>
        <fullName evidence="8">30S ribosomal protein S1</fullName>
    </submittedName>
</protein>
<comment type="caution">
    <text evidence="8">The sequence shown here is derived from an EMBL/GenBank/DDBJ whole genome shotgun (WGS) entry which is preliminary data.</text>
</comment>
<dbReference type="Proteomes" id="UP001171751">
    <property type="component" value="Unassembled WGS sequence"/>
</dbReference>
<evidence type="ECO:0000259" key="7">
    <source>
        <dbReference type="PROSITE" id="PS50126"/>
    </source>
</evidence>
<dbReference type="GO" id="GO:0022627">
    <property type="term" value="C:cytosolic small ribosomal subunit"/>
    <property type="evidence" value="ECO:0007669"/>
    <property type="project" value="TreeGrafter"/>
</dbReference>
<dbReference type="InterPro" id="IPR012340">
    <property type="entry name" value="NA-bd_OB-fold"/>
</dbReference>
<dbReference type="AlphaFoldDB" id="A0AA43UAX8"/>
<dbReference type="InterPro" id="IPR003029">
    <property type="entry name" value="S1_domain"/>
</dbReference>
<dbReference type="InterPro" id="IPR050437">
    <property type="entry name" value="Ribos_protein_bS1-like"/>
</dbReference>
<dbReference type="CDD" id="cd04465">
    <property type="entry name" value="S1_RPS1_repeat_ec2_hs2"/>
    <property type="match status" value="1"/>
</dbReference>
<keyword evidence="2" id="KW-0677">Repeat</keyword>
<dbReference type="SUPFAM" id="SSF50249">
    <property type="entry name" value="Nucleic acid-binding proteins"/>
    <property type="match status" value="4"/>
</dbReference>
<dbReference type="FunFam" id="2.40.50.140:FF:000114">
    <property type="entry name" value="30S ribosomal protein S1"/>
    <property type="match status" value="1"/>
</dbReference>
<feature type="domain" description="S1 motif" evidence="7">
    <location>
        <begin position="14"/>
        <end position="86"/>
    </location>
</feature>
<feature type="compositionally biased region" description="Basic and acidic residues" evidence="6">
    <location>
        <begin position="345"/>
        <end position="355"/>
    </location>
</feature>
<evidence type="ECO:0000256" key="3">
    <source>
        <dbReference type="ARBA" id="ARBA00022884"/>
    </source>
</evidence>
<sequence>MSEAMDFVDEVNVGDTVIAEVLTIDDDGQVIVGLQSGEEGVIHPRELSSQPFEDVNEIVKVGDEIEVVVIKEVQDKEQGSYQLSKKRVDAQKVWKELEEKFNNGETIEAPVTRVVKGGLVVDCGVRGFIPASLVDVNYIEDFSAYVGQTLELVITEIEPSENRLILSHKAIQEKELENQKAETLENLEEGQVVTGKVARIVDFGAFIDLGGVDGLVHISEIAHEHVDNPSDYLTAGEEIEVKVLSVDPEKERISLSRKEVLAGPWDGIEEKITKDDVVDGKVKRLVDFGAFVEVLPGVEGLLHISQIAHRHINTPHEVLEAGQEIQVKVLEVSEAEERLSLSLKALEEPTPEDKANQNNNKPKNNQRGGGNRSRSQNRQTQETEIESSFNIGDILGDQLSGLNLDDSE</sequence>
<evidence type="ECO:0000256" key="5">
    <source>
        <dbReference type="ARBA" id="ARBA00023274"/>
    </source>
</evidence>
<dbReference type="PANTHER" id="PTHR10724:SF7">
    <property type="entry name" value="SMALL RIBOSOMAL SUBUNIT PROTEIN BS1C"/>
    <property type="match status" value="1"/>
</dbReference>
<feature type="domain" description="S1 motif" evidence="7">
    <location>
        <begin position="104"/>
        <end position="169"/>
    </location>
</feature>
<evidence type="ECO:0000256" key="6">
    <source>
        <dbReference type="SAM" id="MobiDB-lite"/>
    </source>
</evidence>
<reference evidence="8" key="1">
    <citation type="submission" date="2023-07" db="EMBL/GenBank/DDBJ databases">
        <title>Between Cages and Wild: Unraveling the Impact of Captivity on Animal Microbiomes and Antimicrobial Resistance.</title>
        <authorList>
            <person name="Schmartz G.P."/>
            <person name="Rehner J."/>
            <person name="Schuff M.J."/>
            <person name="Becker S.L."/>
            <person name="Kravczyk M."/>
            <person name="Gurevich A."/>
            <person name="Francke R."/>
            <person name="Mueller R."/>
            <person name="Keller V."/>
            <person name="Keller A."/>
        </authorList>
    </citation>
    <scope>NUCLEOTIDE SEQUENCE</scope>
    <source>
        <strain evidence="8">S39M_St_73</strain>
    </source>
</reference>
<evidence type="ECO:0000256" key="1">
    <source>
        <dbReference type="ARBA" id="ARBA00006767"/>
    </source>
</evidence>
<feature type="domain" description="S1 motif" evidence="7">
    <location>
        <begin position="190"/>
        <end position="258"/>
    </location>
</feature>
<dbReference type="PRINTS" id="PR00681">
    <property type="entry name" value="RIBOSOMALS1"/>
</dbReference>
<evidence type="ECO:0000313" key="8">
    <source>
        <dbReference type="EMBL" id="MDO5456859.1"/>
    </source>
</evidence>
<dbReference type="EMBL" id="JAUNQW010000002">
    <property type="protein sequence ID" value="MDO5456859.1"/>
    <property type="molecule type" value="Genomic_DNA"/>
</dbReference>
<dbReference type="FunFam" id="2.40.50.140:FF:000051">
    <property type="entry name" value="RNA-binding transcriptional accessory protein"/>
    <property type="match status" value="1"/>
</dbReference>
<evidence type="ECO:0000313" key="9">
    <source>
        <dbReference type="Proteomes" id="UP001171751"/>
    </source>
</evidence>
<dbReference type="Pfam" id="PF00575">
    <property type="entry name" value="S1"/>
    <property type="match status" value="4"/>
</dbReference>
<proteinExistence type="inferred from homology"/>
<dbReference type="CDD" id="cd05688">
    <property type="entry name" value="S1_RPS1_repeat_ec3"/>
    <property type="match status" value="1"/>
</dbReference>
<accession>A0AA43UAX8</accession>
<keyword evidence="9" id="KW-1185">Reference proteome</keyword>
<dbReference type="GO" id="GO:0003729">
    <property type="term" value="F:mRNA binding"/>
    <property type="evidence" value="ECO:0007669"/>
    <property type="project" value="UniProtKB-ARBA"/>
</dbReference>
<feature type="compositionally biased region" description="Low complexity" evidence="6">
    <location>
        <begin position="356"/>
        <end position="379"/>
    </location>
</feature>